<sequence>MCFFDQTLYRCGDYKWGTFRQHCAKEYRTGETCGMKLVMNCNEDRSKNCRICDKIATKLSRRQKEVDRIKRWKSERNRKASIEASEDIISDLDREIYNLEEERLDRRNRL</sequence>
<gene>
    <name evidence="1" type="ORF">VC83_01332</name>
</gene>
<dbReference type="RefSeq" id="XP_024327307.1">
    <property type="nucleotide sequence ID" value="XM_024465015.1"/>
</dbReference>
<dbReference type="eggNOG" id="ENOG502SPM8">
    <property type="taxonomic scope" value="Eukaryota"/>
</dbReference>
<accession>A0A177AL82</accession>
<evidence type="ECO:0000313" key="1">
    <source>
        <dbReference type="EMBL" id="OAF62033.1"/>
    </source>
</evidence>
<protein>
    <submittedName>
        <fullName evidence="1">Uncharacterized protein</fullName>
    </submittedName>
</protein>
<dbReference type="GeneID" id="36284423"/>
<reference evidence="1" key="1">
    <citation type="submission" date="2016-03" db="EMBL/GenBank/DDBJ databases">
        <title>Updated assembly of Pseudogymnoascus destructans, the fungus causing white-nose syndrome of bats.</title>
        <authorList>
            <person name="Palmer J.M."/>
            <person name="Drees K.P."/>
            <person name="Foster J.T."/>
            <person name="Lindner D.L."/>
        </authorList>
    </citation>
    <scope>NUCLEOTIDE SEQUENCE [LARGE SCALE GENOMIC DNA]</scope>
    <source>
        <strain evidence="1">20631-21</strain>
    </source>
</reference>
<dbReference type="EMBL" id="KV441388">
    <property type="protein sequence ID" value="OAF62033.1"/>
    <property type="molecule type" value="Genomic_DNA"/>
</dbReference>
<proteinExistence type="predicted"/>
<organism evidence="1">
    <name type="scientific">Pseudogymnoascus destructans</name>
    <dbReference type="NCBI Taxonomy" id="655981"/>
    <lineage>
        <taxon>Eukaryota</taxon>
        <taxon>Fungi</taxon>
        <taxon>Dikarya</taxon>
        <taxon>Ascomycota</taxon>
        <taxon>Pezizomycotina</taxon>
        <taxon>Leotiomycetes</taxon>
        <taxon>Thelebolales</taxon>
        <taxon>Thelebolaceae</taxon>
        <taxon>Pseudogymnoascus</taxon>
    </lineage>
</organism>
<dbReference type="AlphaFoldDB" id="A0A177AL82"/>
<dbReference type="Proteomes" id="UP000077154">
    <property type="component" value="Unassembled WGS sequence"/>
</dbReference>
<dbReference type="VEuPathDB" id="FungiDB:GMDG_02426"/>
<name>A0A177AL82_9PEZI</name>
<dbReference type="OrthoDB" id="5015991at2759"/>